<dbReference type="InterPro" id="IPR003591">
    <property type="entry name" value="Leu-rich_rpt_typical-subtyp"/>
</dbReference>
<evidence type="ECO:0000256" key="12">
    <source>
        <dbReference type="SAM" id="MobiDB-lite"/>
    </source>
</evidence>
<dbReference type="Proteomes" id="UP000824890">
    <property type="component" value="Unassembled WGS sequence"/>
</dbReference>
<proteinExistence type="inferred from homology"/>
<keyword evidence="15" id="KW-1185">Reference proteome</keyword>
<dbReference type="InterPro" id="IPR002035">
    <property type="entry name" value="VWF_A"/>
</dbReference>
<dbReference type="InterPro" id="IPR012170">
    <property type="entry name" value="TFIIH_SSL1/p44"/>
</dbReference>
<organism evidence="14 15">
    <name type="scientific">Brassica napus</name>
    <name type="common">Rape</name>
    <dbReference type="NCBI Taxonomy" id="3708"/>
    <lineage>
        <taxon>Eukaryota</taxon>
        <taxon>Viridiplantae</taxon>
        <taxon>Streptophyta</taxon>
        <taxon>Embryophyta</taxon>
        <taxon>Tracheophyta</taxon>
        <taxon>Spermatophyta</taxon>
        <taxon>Magnoliopsida</taxon>
        <taxon>eudicotyledons</taxon>
        <taxon>Gunneridae</taxon>
        <taxon>Pentapetalae</taxon>
        <taxon>rosids</taxon>
        <taxon>malvids</taxon>
        <taxon>Brassicales</taxon>
        <taxon>Brassicaceae</taxon>
        <taxon>Brassiceae</taxon>
        <taxon>Brassica</taxon>
    </lineage>
</organism>
<dbReference type="EMBL" id="JAGKQM010000018">
    <property type="protein sequence ID" value="KAH0861931.1"/>
    <property type="molecule type" value="Genomic_DNA"/>
</dbReference>
<sequence length="1170" mass="129968">MSNQRKRPNGEREEDDEEDDAEGIGQWERAYVDDRSWEALQEDESGLLRPIDTSAIYHAQYRRRLRMLSAAAAGTRIQKGLIRYLYIVIDFSRAAAETDFRPSRMAIMAKHVEAFIREFFDQNPLSQIGLVSIKNGIAHTLTDLGGSPESHIQALMGKLEAAGDSSLQNALELVHEHLNQIPSYGHREVLILYSALSTSDPGDIMETIQKCKKSRLRCSVIGLSAEMFICKHLCQETGGLYSVAVDEVHLKDLLLEHAPPPPAIAEFAISNLIKMGFPQRAAEGSMAICSCHKEVKIGAGYTCPRCKARVCELPTECTICGLTLVSSPHLARSYHHLFPIAPFDEVPTLASSNDPRRKVGKSCFGCQQSLLGAVEDIVKDLYRLQVKLSNVTLALIIVIYVFVTSFPVPPSPDQVEILLAFKNEFPSRNCDPIWNTPDVVFRSPNIGSWTKEAVSFDGVVFDNATGAVTELNLGGACISGTIQANSSLFRFQHLRYLRLFINHFDSSPFPSGFGRLANLEYLDLSQNGFIGEVPSSISNLSRLTSLDLSYNKLTGRFPNIHNLTLLSSIDLSYNQFSETIPSSLFTMPSLWYLDLRQNNLKDPLENMTSSPTSKLVHLDMAKNLFSSRILEPISKLPNLTHLDLSFQNTTTYTINFDYLPFKSLEYLDLSGNSVSVLNTSSENLSFLILSNCNLTEFPTSIKTLQNFRGLDVSRNRLKGKVPEWLWKLPSLGNVNLSQNSFSFLEGSPEVLLNSSLSELDLSSNTFHGSFPIIPPTIQVMAASNNYFTGDIPLTLCKASQLILLDLSYNNISGSIHRCLTNVSVLKLRNNDLTGRLPDIDSDSLVLLDVAHNHLSGKLPRSLVNCTSLKFLNVEGNSISDTFPFWLKTLPKLEVIVLRSNRFHGPISSSPERTLSFTALRIMDISLNNFDGTIPSDYFANLSGPLVNPPQGNRWPEYRGDWHYKYPTEPWYYPSIDVRNKGRNMELAKIPDTCTIIDFSGNGFGGKIPESIGFLKALIVLDLSNNGFTGRIPSSLAKLTQLESLDLSRNQLSGNIPQEIRVLTFLAYINMSYNRLTGQIPHGTQIGGQSKSSFEGNIDLCGLPLEETCFRETTGVPSTPQTQEIEPTKQEQVLNWKAAAIGYGPGVLFGVAIGQAFASYKPALFYKLFRL</sequence>
<dbReference type="InterPro" id="IPR046956">
    <property type="entry name" value="RLP23-like"/>
</dbReference>
<dbReference type="CDD" id="cd01453">
    <property type="entry name" value="vWA_transcription_factor_IIH_type"/>
    <property type="match status" value="1"/>
</dbReference>
<dbReference type="PANTHER" id="PTHR48063">
    <property type="entry name" value="LRR RECEPTOR-LIKE KINASE"/>
    <property type="match status" value="1"/>
</dbReference>
<dbReference type="InterPro" id="IPR001611">
    <property type="entry name" value="Leu-rich_rpt"/>
</dbReference>
<evidence type="ECO:0000256" key="5">
    <source>
        <dbReference type="ARBA" id="ARBA00022692"/>
    </source>
</evidence>
<reference evidence="14 15" key="1">
    <citation type="submission" date="2021-05" db="EMBL/GenBank/DDBJ databases">
        <title>Genome Assembly of Synthetic Allotetraploid Brassica napus Reveals Homoeologous Exchanges between Subgenomes.</title>
        <authorList>
            <person name="Davis J.T."/>
        </authorList>
    </citation>
    <scope>NUCLEOTIDE SEQUENCE [LARGE SCALE GENOMIC DNA]</scope>
    <source>
        <strain evidence="15">cv. Da-Ae</strain>
        <tissue evidence="14">Seedling</tissue>
    </source>
</reference>
<evidence type="ECO:0000256" key="3">
    <source>
        <dbReference type="ARBA" id="ARBA00022475"/>
    </source>
</evidence>
<dbReference type="PROSITE" id="PS51450">
    <property type="entry name" value="LRR"/>
    <property type="match status" value="1"/>
</dbReference>
<dbReference type="Gene3D" id="3.80.10.10">
    <property type="entry name" value="Ribonuclease Inhibitor"/>
    <property type="match status" value="4"/>
</dbReference>
<name>A0ABQ7Y180_BRANA</name>
<evidence type="ECO:0000256" key="4">
    <source>
        <dbReference type="ARBA" id="ARBA00022614"/>
    </source>
</evidence>
<dbReference type="Pfam" id="PF04056">
    <property type="entry name" value="Ssl1"/>
    <property type="match status" value="1"/>
</dbReference>
<evidence type="ECO:0000313" key="14">
    <source>
        <dbReference type="EMBL" id="KAH0861931.1"/>
    </source>
</evidence>
<feature type="region of interest" description="Disordered" evidence="12">
    <location>
        <begin position="1"/>
        <end position="25"/>
    </location>
</feature>
<feature type="compositionally biased region" description="Acidic residues" evidence="12">
    <location>
        <begin position="12"/>
        <end position="22"/>
    </location>
</feature>
<keyword evidence="11" id="KW-0325">Glycoprotein</keyword>
<dbReference type="Pfam" id="PF12799">
    <property type="entry name" value="LRR_4"/>
    <property type="match status" value="1"/>
</dbReference>
<dbReference type="InterPro" id="IPR007198">
    <property type="entry name" value="Ssl1-like"/>
</dbReference>
<keyword evidence="7" id="KW-0677">Repeat</keyword>
<evidence type="ECO:0000259" key="13">
    <source>
        <dbReference type="PROSITE" id="PS50234"/>
    </source>
</evidence>
<evidence type="ECO:0000256" key="11">
    <source>
        <dbReference type="ARBA" id="ARBA00023180"/>
    </source>
</evidence>
<evidence type="ECO:0000256" key="1">
    <source>
        <dbReference type="ARBA" id="ARBA00004251"/>
    </source>
</evidence>
<keyword evidence="4" id="KW-0433">Leucine-rich repeat</keyword>
<dbReference type="PANTHER" id="PTHR48063:SF35">
    <property type="entry name" value="RECEPTOR-LIKE PROTEIN 12"/>
    <property type="match status" value="1"/>
</dbReference>
<keyword evidence="3" id="KW-1003">Cell membrane</keyword>
<dbReference type="Gene3D" id="3.40.50.410">
    <property type="entry name" value="von Willebrand factor, type A domain"/>
    <property type="match status" value="1"/>
</dbReference>
<dbReference type="SMART" id="SM00327">
    <property type="entry name" value="VWA"/>
    <property type="match status" value="1"/>
</dbReference>
<accession>A0ABQ7Y180</accession>
<dbReference type="SMART" id="SM00369">
    <property type="entry name" value="LRR_TYP"/>
    <property type="match status" value="7"/>
</dbReference>
<protein>
    <recommendedName>
        <fullName evidence="13">VWFA domain-containing protein</fullName>
    </recommendedName>
</protein>
<dbReference type="InterPro" id="IPR032675">
    <property type="entry name" value="LRR_dom_sf"/>
</dbReference>
<gene>
    <name evidence="14" type="ORF">HID58_079142</name>
</gene>
<comment type="subcellular location">
    <subcellularLocation>
        <location evidence="1">Cell membrane</location>
        <topology evidence="1">Single-pass type I membrane protein</topology>
    </subcellularLocation>
</comment>
<dbReference type="NCBIfam" id="TIGR00622">
    <property type="entry name" value="ssl1"/>
    <property type="match status" value="1"/>
</dbReference>
<evidence type="ECO:0000256" key="9">
    <source>
        <dbReference type="ARBA" id="ARBA00023136"/>
    </source>
</evidence>
<dbReference type="InterPro" id="IPR025875">
    <property type="entry name" value="Leu-rich_rpt_4"/>
</dbReference>
<comment type="caution">
    <text evidence="14">The sequence shown here is derived from an EMBL/GenBank/DDBJ whole genome shotgun (WGS) entry which is preliminary data.</text>
</comment>
<evidence type="ECO:0000256" key="8">
    <source>
        <dbReference type="ARBA" id="ARBA00022989"/>
    </source>
</evidence>
<dbReference type="PRINTS" id="PR00019">
    <property type="entry name" value="LEURICHRPT"/>
</dbReference>
<dbReference type="Pfam" id="PF00560">
    <property type="entry name" value="LRR_1"/>
    <property type="match status" value="2"/>
</dbReference>
<dbReference type="SMART" id="SM00365">
    <property type="entry name" value="LRR_SD22"/>
    <property type="match status" value="5"/>
</dbReference>
<evidence type="ECO:0000256" key="2">
    <source>
        <dbReference type="ARBA" id="ARBA00009592"/>
    </source>
</evidence>
<dbReference type="Pfam" id="PF13855">
    <property type="entry name" value="LRR_8"/>
    <property type="match status" value="1"/>
</dbReference>
<keyword evidence="9" id="KW-0472">Membrane</keyword>
<dbReference type="SUPFAM" id="SSF52058">
    <property type="entry name" value="L domain-like"/>
    <property type="match status" value="2"/>
</dbReference>
<dbReference type="PROSITE" id="PS50234">
    <property type="entry name" value="VWFA"/>
    <property type="match status" value="1"/>
</dbReference>
<dbReference type="SUPFAM" id="SSF53300">
    <property type="entry name" value="vWA-like"/>
    <property type="match status" value="1"/>
</dbReference>
<evidence type="ECO:0000313" key="15">
    <source>
        <dbReference type="Proteomes" id="UP000824890"/>
    </source>
</evidence>
<keyword evidence="5" id="KW-0812">Transmembrane</keyword>
<keyword evidence="6" id="KW-0732">Signal</keyword>
<keyword evidence="8" id="KW-1133">Transmembrane helix</keyword>
<evidence type="ECO:0000256" key="6">
    <source>
        <dbReference type="ARBA" id="ARBA00022729"/>
    </source>
</evidence>
<keyword evidence="10" id="KW-0675">Receptor</keyword>
<evidence type="ECO:0000256" key="10">
    <source>
        <dbReference type="ARBA" id="ARBA00023170"/>
    </source>
</evidence>
<comment type="similarity">
    <text evidence="2">Belongs to the RLP family.</text>
</comment>
<evidence type="ECO:0000256" key="7">
    <source>
        <dbReference type="ARBA" id="ARBA00022737"/>
    </source>
</evidence>
<feature type="domain" description="VWFA" evidence="13">
    <location>
        <begin position="84"/>
        <end position="272"/>
    </location>
</feature>
<dbReference type="InterPro" id="IPR036465">
    <property type="entry name" value="vWFA_dom_sf"/>
</dbReference>